<gene>
    <name evidence="2" type="ORF">BGZ65_012896</name>
</gene>
<feature type="region of interest" description="Disordered" evidence="1">
    <location>
        <begin position="51"/>
        <end position="70"/>
    </location>
</feature>
<accession>A0A9P6MCF2</accession>
<dbReference type="AlphaFoldDB" id="A0A9P6MCF2"/>
<dbReference type="EMBL" id="JAAAHW010002438">
    <property type="protein sequence ID" value="KAF9991945.1"/>
    <property type="molecule type" value="Genomic_DNA"/>
</dbReference>
<proteinExistence type="predicted"/>
<reference evidence="2" key="1">
    <citation type="journal article" date="2020" name="Fungal Divers.">
        <title>Resolving the Mortierellaceae phylogeny through synthesis of multi-gene phylogenetics and phylogenomics.</title>
        <authorList>
            <person name="Vandepol N."/>
            <person name="Liber J."/>
            <person name="Desiro A."/>
            <person name="Na H."/>
            <person name="Kennedy M."/>
            <person name="Barry K."/>
            <person name="Grigoriev I.V."/>
            <person name="Miller A.N."/>
            <person name="O'Donnell K."/>
            <person name="Stajich J.E."/>
            <person name="Bonito G."/>
        </authorList>
    </citation>
    <scope>NUCLEOTIDE SEQUENCE</scope>
    <source>
        <strain evidence="2">MES-2147</strain>
    </source>
</reference>
<evidence type="ECO:0000313" key="2">
    <source>
        <dbReference type="EMBL" id="KAF9991945.1"/>
    </source>
</evidence>
<sequence length="165" mass="18658">MDDKRVVAPILSSWEAASQRVATLTLQCLSKDKDMEMSYVSILSAMTVLQSKEDQSHGPDDPLQHVNRELSDPRRETAKMYSRILKIMCRSSVADELGKETLRQGIMSPEGLYTQFYGSIQQAAYDLEDGAHLAMAQYWAEHRKIDEAQDCLARIDQAAWTGPIY</sequence>
<comment type="caution">
    <text evidence="2">The sequence shown here is derived from an EMBL/GenBank/DDBJ whole genome shotgun (WGS) entry which is preliminary data.</text>
</comment>
<dbReference type="Proteomes" id="UP000749646">
    <property type="component" value="Unassembled WGS sequence"/>
</dbReference>
<name>A0A9P6MCF2_9FUNG</name>
<organism evidence="2 3">
    <name type="scientific">Modicella reniformis</name>
    <dbReference type="NCBI Taxonomy" id="1440133"/>
    <lineage>
        <taxon>Eukaryota</taxon>
        <taxon>Fungi</taxon>
        <taxon>Fungi incertae sedis</taxon>
        <taxon>Mucoromycota</taxon>
        <taxon>Mortierellomycotina</taxon>
        <taxon>Mortierellomycetes</taxon>
        <taxon>Mortierellales</taxon>
        <taxon>Mortierellaceae</taxon>
        <taxon>Modicella</taxon>
    </lineage>
</organism>
<evidence type="ECO:0000256" key="1">
    <source>
        <dbReference type="SAM" id="MobiDB-lite"/>
    </source>
</evidence>
<feature type="non-terminal residue" evidence="2">
    <location>
        <position position="165"/>
    </location>
</feature>
<protein>
    <submittedName>
        <fullName evidence="2">Uncharacterized protein</fullName>
    </submittedName>
</protein>
<keyword evidence="3" id="KW-1185">Reference proteome</keyword>
<evidence type="ECO:0000313" key="3">
    <source>
        <dbReference type="Proteomes" id="UP000749646"/>
    </source>
</evidence>